<dbReference type="AlphaFoldDB" id="A0A8H3B8F0"/>
<reference evidence="1" key="1">
    <citation type="submission" date="2021-01" db="EMBL/GenBank/DDBJ databases">
        <authorList>
            <person name="Kaushik A."/>
        </authorList>
    </citation>
    <scope>NUCLEOTIDE SEQUENCE</scope>
    <source>
        <strain evidence="1">AG6-10EEA</strain>
    </source>
</reference>
<accession>A0A8H3B8F0</accession>
<dbReference type="PANTHER" id="PTHR38797:SF4">
    <property type="entry name" value="NUCLEAR PORE COMPLEX PROTEIN NUP85"/>
    <property type="match status" value="1"/>
</dbReference>
<comment type="caution">
    <text evidence="1">The sequence shown here is derived from an EMBL/GenBank/DDBJ whole genome shotgun (WGS) entry which is preliminary data.</text>
</comment>
<proteinExistence type="predicted"/>
<dbReference type="Proteomes" id="UP000663853">
    <property type="component" value="Unassembled WGS sequence"/>
</dbReference>
<evidence type="ECO:0000313" key="2">
    <source>
        <dbReference type="Proteomes" id="UP000663853"/>
    </source>
</evidence>
<name>A0A8H3B8F0_9AGAM</name>
<protein>
    <submittedName>
        <fullName evidence="1">Uncharacterized protein</fullName>
    </submittedName>
</protein>
<dbReference type="EMBL" id="CAJMXA010001059">
    <property type="protein sequence ID" value="CAE6450230.1"/>
    <property type="molecule type" value="Genomic_DNA"/>
</dbReference>
<dbReference type="Pfam" id="PF12311">
    <property type="entry name" value="DUF3632"/>
    <property type="match status" value="1"/>
</dbReference>
<dbReference type="PANTHER" id="PTHR38797">
    <property type="entry name" value="NUCLEAR PORE COMPLEX PROTEIN NUP85-RELATED"/>
    <property type="match status" value="1"/>
</dbReference>
<gene>
    <name evidence="1" type="ORF">RDB_LOCUS48932</name>
</gene>
<dbReference type="InterPro" id="IPR022085">
    <property type="entry name" value="OpdG"/>
</dbReference>
<sequence length="356" mass="40209">MQSDHQAQLSANINSILDALLSTPDVSPSDAAKQITTLATDYFRTCAQPSADPTEDTNNENYGPCTPEIPIFFECLWGMVVRQAKSAPVEKPAQREHTTRLVELVCKIKGNRHPEGEEWFIHGQRCSWEDLPLLGLEIRESYNGPFDSPYFWKANAMLLSQEAQIAMAGASRFQSQGSTNGDPETLSEQVAESRHSWLSLQPFICRLWSDCHCNSYAVYAIWAIRPALEDWPETPPSFDAQHDNYERSPAYLALEVEVASIWICKTAPLMYKCTEIWGPNGNPDWNINSAPGQGGRRWDGVDGYDREHKRWQLWKAVLAEVIRWCDGPGSVHMKGWKVKDAATGAMEVMNEVERME</sequence>
<dbReference type="InterPro" id="IPR053204">
    <property type="entry name" value="Oxopyrrolidines_Biosynth-assoc"/>
</dbReference>
<organism evidence="1 2">
    <name type="scientific">Rhizoctonia solani</name>
    <dbReference type="NCBI Taxonomy" id="456999"/>
    <lineage>
        <taxon>Eukaryota</taxon>
        <taxon>Fungi</taxon>
        <taxon>Dikarya</taxon>
        <taxon>Basidiomycota</taxon>
        <taxon>Agaricomycotina</taxon>
        <taxon>Agaricomycetes</taxon>
        <taxon>Cantharellales</taxon>
        <taxon>Ceratobasidiaceae</taxon>
        <taxon>Rhizoctonia</taxon>
    </lineage>
</organism>
<evidence type="ECO:0000313" key="1">
    <source>
        <dbReference type="EMBL" id="CAE6450230.1"/>
    </source>
</evidence>